<sequence>MNEERDPHTGEVIWGLQRTLGFRVAEWEENRAVIEMPITDGHLNRSGIVHGGMITTLLDTALGHAGIYCPYPGRVRKCITLSLTTSFTGQASGGILRAVGVRRAGGRRVYAASGEVLDGEGNIIAIGEGTFRLRSGSETLEGEPE</sequence>
<dbReference type="Gene3D" id="3.10.129.10">
    <property type="entry name" value="Hotdog Thioesterase"/>
    <property type="match status" value="1"/>
</dbReference>
<keyword evidence="2" id="KW-1185">Reference proteome</keyword>
<proteinExistence type="predicted"/>
<evidence type="ECO:0008006" key="3">
    <source>
        <dbReference type="Google" id="ProtNLM"/>
    </source>
</evidence>
<accession>A0A3E0X158</accession>
<dbReference type="CDD" id="cd03443">
    <property type="entry name" value="PaaI_thioesterase"/>
    <property type="match status" value="1"/>
</dbReference>
<dbReference type="OrthoDB" id="3477511at2"/>
<gene>
    <name evidence="1" type="ORF">CAL65_00615</name>
</gene>
<dbReference type="EMBL" id="NFZW01000001">
    <property type="protein sequence ID" value="RFA39351.1"/>
    <property type="molecule type" value="Genomic_DNA"/>
</dbReference>
<protein>
    <recommendedName>
        <fullName evidence="3">Thioesterase domain-containing protein</fullName>
    </recommendedName>
</protein>
<dbReference type="NCBIfam" id="TIGR00369">
    <property type="entry name" value="unchar_dom_1"/>
    <property type="match status" value="1"/>
</dbReference>
<dbReference type="RefSeq" id="WP_116300690.1">
    <property type="nucleotide sequence ID" value="NZ_NFZV01000001.1"/>
</dbReference>
<dbReference type="InterPro" id="IPR029069">
    <property type="entry name" value="HotDog_dom_sf"/>
</dbReference>
<organism evidence="1 2">
    <name type="scientific">Alkalilimnicola ehrlichii</name>
    <dbReference type="NCBI Taxonomy" id="351052"/>
    <lineage>
        <taxon>Bacteria</taxon>
        <taxon>Pseudomonadati</taxon>
        <taxon>Pseudomonadota</taxon>
        <taxon>Gammaproteobacteria</taxon>
        <taxon>Chromatiales</taxon>
        <taxon>Ectothiorhodospiraceae</taxon>
        <taxon>Alkalilimnicola</taxon>
    </lineage>
</organism>
<name>A0A3E0X158_9GAMM</name>
<evidence type="ECO:0000313" key="2">
    <source>
        <dbReference type="Proteomes" id="UP000256763"/>
    </source>
</evidence>
<dbReference type="InterPro" id="IPR003736">
    <property type="entry name" value="PAAI_dom"/>
</dbReference>
<dbReference type="AlphaFoldDB" id="A0A3E0X158"/>
<dbReference type="Proteomes" id="UP000256763">
    <property type="component" value="Unassembled WGS sequence"/>
</dbReference>
<reference evidence="2" key="1">
    <citation type="submission" date="2017-05" db="EMBL/GenBank/DDBJ databases">
        <authorList>
            <person name="Sharma S."/>
            <person name="Sidhu C."/>
            <person name="Pinnaka A.K."/>
        </authorList>
    </citation>
    <scope>NUCLEOTIDE SEQUENCE [LARGE SCALE GENOMIC DNA]</scope>
    <source>
        <strain evidence="2">AK93</strain>
    </source>
</reference>
<dbReference type="GO" id="GO:0016790">
    <property type="term" value="F:thiolester hydrolase activity"/>
    <property type="evidence" value="ECO:0007669"/>
    <property type="project" value="UniProtKB-ARBA"/>
</dbReference>
<dbReference type="SUPFAM" id="SSF54637">
    <property type="entry name" value="Thioesterase/thiol ester dehydrase-isomerase"/>
    <property type="match status" value="1"/>
</dbReference>
<evidence type="ECO:0000313" key="1">
    <source>
        <dbReference type="EMBL" id="RFA39351.1"/>
    </source>
</evidence>
<comment type="caution">
    <text evidence="1">The sequence shown here is derived from an EMBL/GenBank/DDBJ whole genome shotgun (WGS) entry which is preliminary data.</text>
</comment>